<keyword evidence="1 7" id="KW-1003">Cell membrane</keyword>
<name>A0A1T4PH03_9FIRM</name>
<dbReference type="HAMAP" id="MF_02065">
    <property type="entry name" value="MltG"/>
    <property type="match status" value="1"/>
</dbReference>
<evidence type="ECO:0000256" key="4">
    <source>
        <dbReference type="ARBA" id="ARBA00023136"/>
    </source>
</evidence>
<proteinExistence type="inferred from homology"/>
<organism evidence="8 9">
    <name type="scientific">Anaerorhabdus furcosa</name>
    <dbReference type="NCBI Taxonomy" id="118967"/>
    <lineage>
        <taxon>Bacteria</taxon>
        <taxon>Bacillati</taxon>
        <taxon>Bacillota</taxon>
        <taxon>Erysipelotrichia</taxon>
        <taxon>Erysipelotrichales</taxon>
        <taxon>Erysipelotrichaceae</taxon>
        <taxon>Anaerorhabdus</taxon>
    </lineage>
</organism>
<dbReference type="GO" id="GO:0071555">
    <property type="term" value="P:cell wall organization"/>
    <property type="evidence" value="ECO:0007669"/>
    <property type="project" value="UniProtKB-KW"/>
</dbReference>
<dbReference type="CDD" id="cd08010">
    <property type="entry name" value="MltG_like"/>
    <property type="match status" value="1"/>
</dbReference>
<evidence type="ECO:0000256" key="1">
    <source>
        <dbReference type="ARBA" id="ARBA00022475"/>
    </source>
</evidence>
<dbReference type="Gene3D" id="3.30.1490.480">
    <property type="entry name" value="Endolytic murein transglycosylase"/>
    <property type="match status" value="1"/>
</dbReference>
<evidence type="ECO:0000256" key="3">
    <source>
        <dbReference type="ARBA" id="ARBA00022989"/>
    </source>
</evidence>
<protein>
    <recommendedName>
        <fullName evidence="7">Endolytic murein transglycosylase</fullName>
        <ecNumber evidence="7">4.2.2.29</ecNumber>
    </recommendedName>
    <alternativeName>
        <fullName evidence="7">Peptidoglycan lytic transglycosylase</fullName>
    </alternativeName>
    <alternativeName>
        <fullName evidence="7">Peptidoglycan polymerization terminase</fullName>
    </alternativeName>
</protein>
<dbReference type="GO" id="GO:0005886">
    <property type="term" value="C:plasma membrane"/>
    <property type="evidence" value="ECO:0007669"/>
    <property type="project" value="UniProtKB-UniRule"/>
</dbReference>
<dbReference type="EC" id="4.2.2.29" evidence="7"/>
<reference evidence="9" key="1">
    <citation type="submission" date="2017-02" db="EMBL/GenBank/DDBJ databases">
        <authorList>
            <person name="Varghese N."/>
            <person name="Submissions S."/>
        </authorList>
    </citation>
    <scope>NUCLEOTIDE SEQUENCE [LARGE SCALE GENOMIC DNA]</scope>
    <source>
        <strain evidence="9">ATCC 25662</strain>
    </source>
</reference>
<comment type="similarity">
    <text evidence="7">Belongs to the transglycosylase MltG family.</text>
</comment>
<dbReference type="Proteomes" id="UP000243297">
    <property type="component" value="Unassembled WGS sequence"/>
</dbReference>
<dbReference type="STRING" id="118967.SAMN02745191_2014"/>
<dbReference type="Gene3D" id="3.30.160.60">
    <property type="entry name" value="Classic Zinc Finger"/>
    <property type="match status" value="1"/>
</dbReference>
<feature type="site" description="Important for catalytic activity" evidence="7">
    <location>
        <position position="247"/>
    </location>
</feature>
<dbReference type="OrthoDB" id="9814591at2"/>
<keyword evidence="6 7" id="KW-0961">Cell wall biogenesis/degradation</keyword>
<evidence type="ECO:0000256" key="2">
    <source>
        <dbReference type="ARBA" id="ARBA00022692"/>
    </source>
</evidence>
<dbReference type="GO" id="GO:0008932">
    <property type="term" value="F:lytic endotransglycosylase activity"/>
    <property type="evidence" value="ECO:0007669"/>
    <property type="project" value="UniProtKB-UniRule"/>
</dbReference>
<evidence type="ECO:0000256" key="6">
    <source>
        <dbReference type="ARBA" id="ARBA00023316"/>
    </source>
</evidence>
<dbReference type="AlphaFoldDB" id="A0A1T4PH03"/>
<dbReference type="Pfam" id="PF02618">
    <property type="entry name" value="YceG"/>
    <property type="match status" value="1"/>
</dbReference>
<dbReference type="NCBIfam" id="TIGR00247">
    <property type="entry name" value="endolytic transglycosylase MltG"/>
    <property type="match status" value="1"/>
</dbReference>
<accession>A0A1T4PH03</accession>
<dbReference type="RefSeq" id="WP_078712413.1">
    <property type="nucleotide sequence ID" value="NZ_FUWY01000006.1"/>
</dbReference>
<dbReference type="PANTHER" id="PTHR30518:SF2">
    <property type="entry name" value="ENDOLYTIC MUREIN TRANSGLYCOSYLASE"/>
    <property type="match status" value="1"/>
</dbReference>
<comment type="function">
    <text evidence="7">Functions as a peptidoglycan terminase that cleaves nascent peptidoglycan strands endolytically to terminate their elongation.</text>
</comment>
<dbReference type="PANTHER" id="PTHR30518">
    <property type="entry name" value="ENDOLYTIC MUREIN TRANSGLYCOSYLASE"/>
    <property type="match status" value="1"/>
</dbReference>
<evidence type="ECO:0000256" key="5">
    <source>
        <dbReference type="ARBA" id="ARBA00023239"/>
    </source>
</evidence>
<dbReference type="InterPro" id="IPR003770">
    <property type="entry name" value="MLTG-like"/>
</dbReference>
<keyword evidence="2 7" id="KW-0812">Transmembrane</keyword>
<evidence type="ECO:0000313" key="8">
    <source>
        <dbReference type="EMBL" id="SJZ90681.1"/>
    </source>
</evidence>
<dbReference type="GO" id="GO:0009252">
    <property type="term" value="P:peptidoglycan biosynthetic process"/>
    <property type="evidence" value="ECO:0007669"/>
    <property type="project" value="UniProtKB-UniRule"/>
</dbReference>
<evidence type="ECO:0000256" key="7">
    <source>
        <dbReference type="HAMAP-Rule" id="MF_02065"/>
    </source>
</evidence>
<keyword evidence="5 7" id="KW-0456">Lyase</keyword>
<gene>
    <name evidence="7" type="primary">mltG</name>
    <name evidence="8" type="ORF">SAMN02745191_2014</name>
</gene>
<comment type="catalytic activity">
    <reaction evidence="7">
        <text>a peptidoglycan chain = a peptidoglycan chain with N-acetyl-1,6-anhydromuramyl-[peptide] at the reducing end + a peptidoglycan chain with N-acetylglucosamine at the non-reducing end.</text>
        <dbReference type="EC" id="4.2.2.29"/>
    </reaction>
</comment>
<evidence type="ECO:0000313" key="9">
    <source>
        <dbReference type="Proteomes" id="UP000243297"/>
    </source>
</evidence>
<sequence>MTKKIAKKRKRKLNIKNLLILVVLVFLLAGGTSYFIYTDSLKPVSKDSMQASFVIESGQSMKTVLKNLRDEGFIKNDFTALLFAKTSNLTSVKKGEYTLDKNWSTKQILEYLNDSKSANVNDTRITIIEGDWAKHIASKVTATTNVSEDELFALWNNQDYIRSLMPKYPFLTEDIFNDNSRVYLEGYLFPNTYDFFQETTAQDVTEKMLDQTLKIYDKYKADFDRVSAERGMSIHELFTLASIVQYEASKAEDMKLIAGVFYNRLDTGMMLQSSVTVCYAIDINKGDDWMKCEVNPSFDSPYNTYKYTGLPPGPILNPGEAAIEAVLNPTSSKYYYFMADVYGDGTVYYAETYAEHQKNVNKYLKK</sequence>
<dbReference type="EMBL" id="FUWY01000006">
    <property type="protein sequence ID" value="SJZ90681.1"/>
    <property type="molecule type" value="Genomic_DNA"/>
</dbReference>
<keyword evidence="4 7" id="KW-0472">Membrane</keyword>
<keyword evidence="9" id="KW-1185">Reference proteome</keyword>
<keyword evidence="3 7" id="KW-1133">Transmembrane helix</keyword>